<keyword evidence="7 9" id="KW-0411">Iron-sulfur</keyword>
<dbReference type="GO" id="GO:0051539">
    <property type="term" value="F:4 iron, 4 sulfur cluster binding"/>
    <property type="evidence" value="ECO:0007669"/>
    <property type="project" value="UniProtKB-UniRule"/>
</dbReference>
<evidence type="ECO:0000256" key="5">
    <source>
        <dbReference type="ARBA" id="ARBA00022723"/>
    </source>
</evidence>
<keyword evidence="5 9" id="KW-0479">Metal-binding</keyword>
<sequence>MKKKLGIYIHIPFCIRKCDYCDFLSFTSGKEERERYAEALKREIAEGINAGDDSLGSGTGSVKTKDNWLVTSIFFGGGTPSVLEGEELAEILGTVRQSFEVEEDAEITMEANPGTLTPEKLDICRRAGFNRISLGLQSSHNKELKNLGRIHTWEEFLESFSTARKAGFHNINVDLMSALPGQTRESWADTLHKVCALEPEHISAYSLIIEEGTPFYDRYAHDVQLREEGKACRLLPSEEEERMMYEDTAAILCAAGYRRYEISNYAKPGYECRHNTAYWRRQDYIGFGLGASSLINECRFSNTRQMSSYTAGNKRREEAEYLDTKASMEEFMFLGLRMCDGISVSEFEKQFQTGFEKMYGDITEKLVKDGLLYRKDGRIALTERGTDLSNYVMAQYLLD</sequence>
<keyword evidence="3 9" id="KW-0349">Heme</keyword>
<feature type="domain" description="Radical SAM core" evidence="10">
    <location>
        <begin position="1"/>
        <end position="246"/>
    </location>
</feature>
<evidence type="ECO:0000256" key="4">
    <source>
        <dbReference type="ARBA" id="ARBA00022691"/>
    </source>
</evidence>
<comment type="function">
    <text evidence="9">Probably acts as a heme chaperone, transferring heme to an unknown acceptor. Binds one molecule of heme per monomer, possibly covalently. Binds 1 [4Fe-4S] cluster. The cluster is coordinated with 3 cysteines and an exchangeable S-adenosyl-L-methionine.</text>
</comment>
<dbReference type="SFLD" id="SFLDF00562">
    <property type="entry name" value="HemN-like__clustered_with_heat"/>
    <property type="match status" value="1"/>
</dbReference>
<reference evidence="11 12" key="1">
    <citation type="submission" date="2018-05" db="EMBL/GenBank/DDBJ databases">
        <authorList>
            <person name="Goeker M."/>
            <person name="Huntemann M."/>
            <person name="Clum A."/>
            <person name="Pillay M."/>
            <person name="Palaniappan K."/>
            <person name="Varghese N."/>
            <person name="Mikhailova N."/>
            <person name="Stamatis D."/>
            <person name="Reddy T."/>
            <person name="Daum C."/>
            <person name="Shapiro N."/>
            <person name="Ivanova N."/>
            <person name="Kyrpides N."/>
            <person name="Woyke T."/>
        </authorList>
    </citation>
    <scope>NUCLEOTIDE SEQUENCE [LARGE SCALE GENOMIC DNA]</scope>
    <source>
        <strain evidence="11 12">DSM 26524</strain>
    </source>
</reference>
<keyword evidence="9" id="KW-0004">4Fe-4S</keyword>
<dbReference type="PROSITE" id="PS51918">
    <property type="entry name" value="RADICAL_SAM"/>
    <property type="match status" value="1"/>
</dbReference>
<dbReference type="Pfam" id="PF06969">
    <property type="entry name" value="HemN_C"/>
    <property type="match status" value="1"/>
</dbReference>
<dbReference type="GO" id="GO:0004109">
    <property type="term" value="F:coproporphyrinogen oxidase activity"/>
    <property type="evidence" value="ECO:0007669"/>
    <property type="project" value="InterPro"/>
</dbReference>
<organism evidence="11 12">
    <name type="scientific">Murimonas intestini</name>
    <dbReference type="NCBI Taxonomy" id="1337051"/>
    <lineage>
        <taxon>Bacteria</taxon>
        <taxon>Bacillati</taxon>
        <taxon>Bacillota</taxon>
        <taxon>Clostridia</taxon>
        <taxon>Lachnospirales</taxon>
        <taxon>Lachnospiraceae</taxon>
        <taxon>Murimonas</taxon>
    </lineage>
</organism>
<comment type="similarity">
    <text evidence="1">Belongs to the anaerobic coproporphyrinogen-III oxidase family. HemW subfamily.</text>
</comment>
<dbReference type="InterPro" id="IPR013785">
    <property type="entry name" value="Aldolase_TIM"/>
</dbReference>
<dbReference type="InterPro" id="IPR004559">
    <property type="entry name" value="HemW-like"/>
</dbReference>
<dbReference type="GO" id="GO:0006779">
    <property type="term" value="P:porphyrin-containing compound biosynthetic process"/>
    <property type="evidence" value="ECO:0007669"/>
    <property type="project" value="InterPro"/>
</dbReference>
<dbReference type="PANTHER" id="PTHR13932:SF5">
    <property type="entry name" value="RADICAL S-ADENOSYL METHIONINE DOMAIN-CONTAINING PROTEIN 1, MITOCHONDRIAL"/>
    <property type="match status" value="1"/>
</dbReference>
<dbReference type="GO" id="GO:0005737">
    <property type="term" value="C:cytoplasm"/>
    <property type="evidence" value="ECO:0007669"/>
    <property type="project" value="UniProtKB-SubCell"/>
</dbReference>
<evidence type="ECO:0000313" key="12">
    <source>
        <dbReference type="Proteomes" id="UP000245412"/>
    </source>
</evidence>
<dbReference type="Proteomes" id="UP000245412">
    <property type="component" value="Unassembled WGS sequence"/>
</dbReference>
<dbReference type="SFLD" id="SFLDF00288">
    <property type="entry name" value="HemN-like__clustered_with_nucl"/>
    <property type="match status" value="1"/>
</dbReference>
<keyword evidence="4 9" id="KW-0949">S-adenosyl-L-methionine</keyword>
<dbReference type="Pfam" id="PF04055">
    <property type="entry name" value="Radical_SAM"/>
    <property type="match status" value="1"/>
</dbReference>
<evidence type="ECO:0000256" key="8">
    <source>
        <dbReference type="ARBA" id="ARBA00023186"/>
    </source>
</evidence>
<evidence type="ECO:0000256" key="9">
    <source>
        <dbReference type="RuleBase" id="RU364116"/>
    </source>
</evidence>
<dbReference type="EMBL" id="QGGY01000009">
    <property type="protein sequence ID" value="PWJ74413.1"/>
    <property type="molecule type" value="Genomic_DNA"/>
</dbReference>
<dbReference type="CDD" id="cd01335">
    <property type="entry name" value="Radical_SAM"/>
    <property type="match status" value="1"/>
</dbReference>
<keyword evidence="9" id="KW-0963">Cytoplasm</keyword>
<proteinExistence type="inferred from homology"/>
<keyword evidence="6 9" id="KW-0408">Iron</keyword>
<dbReference type="InterPro" id="IPR006638">
    <property type="entry name" value="Elp3/MiaA/NifB-like_rSAM"/>
</dbReference>
<gene>
    <name evidence="11" type="ORF">C7383_109149</name>
</gene>
<name>A0AB73T2L9_9FIRM</name>
<evidence type="ECO:0000259" key="10">
    <source>
        <dbReference type="PROSITE" id="PS51918"/>
    </source>
</evidence>
<dbReference type="AlphaFoldDB" id="A0AB73T2L9"/>
<evidence type="ECO:0000313" key="11">
    <source>
        <dbReference type="EMBL" id="PWJ74413.1"/>
    </source>
</evidence>
<dbReference type="InterPro" id="IPR007197">
    <property type="entry name" value="rSAM"/>
</dbReference>
<comment type="subcellular location">
    <subcellularLocation>
        <location evidence="9">Cytoplasm</location>
    </subcellularLocation>
</comment>
<dbReference type="InterPro" id="IPR010723">
    <property type="entry name" value="HemN_C"/>
</dbReference>
<protein>
    <recommendedName>
        <fullName evidence="2 9">Heme chaperone HemW</fullName>
    </recommendedName>
</protein>
<dbReference type="PANTHER" id="PTHR13932">
    <property type="entry name" value="COPROPORPHYRINIGEN III OXIDASE"/>
    <property type="match status" value="1"/>
</dbReference>
<evidence type="ECO:0000256" key="2">
    <source>
        <dbReference type="ARBA" id="ARBA00017228"/>
    </source>
</evidence>
<evidence type="ECO:0000256" key="7">
    <source>
        <dbReference type="ARBA" id="ARBA00023014"/>
    </source>
</evidence>
<dbReference type="SUPFAM" id="SSF102114">
    <property type="entry name" value="Radical SAM enzymes"/>
    <property type="match status" value="1"/>
</dbReference>
<dbReference type="Gene3D" id="3.20.20.70">
    <property type="entry name" value="Aldolase class I"/>
    <property type="match status" value="1"/>
</dbReference>
<keyword evidence="8 9" id="KW-0143">Chaperone</keyword>
<keyword evidence="12" id="KW-1185">Reference proteome</keyword>
<evidence type="ECO:0000256" key="1">
    <source>
        <dbReference type="ARBA" id="ARBA00006100"/>
    </source>
</evidence>
<dbReference type="RefSeq" id="WP_109747290.1">
    <property type="nucleotide sequence ID" value="NZ_JANKBI010000010.1"/>
</dbReference>
<accession>A0AB73T2L9</accession>
<dbReference type="SMART" id="SM00729">
    <property type="entry name" value="Elp3"/>
    <property type="match status" value="1"/>
</dbReference>
<dbReference type="SFLD" id="SFLDS00029">
    <property type="entry name" value="Radical_SAM"/>
    <property type="match status" value="1"/>
</dbReference>
<dbReference type="InterPro" id="IPR034505">
    <property type="entry name" value="Coproporphyrinogen-III_oxidase"/>
</dbReference>
<comment type="caution">
    <text evidence="11">The sequence shown here is derived from an EMBL/GenBank/DDBJ whole genome shotgun (WGS) entry which is preliminary data.</text>
</comment>
<dbReference type="SFLD" id="SFLDG01065">
    <property type="entry name" value="anaerobic_coproporphyrinogen-I"/>
    <property type="match status" value="1"/>
</dbReference>
<evidence type="ECO:0000256" key="6">
    <source>
        <dbReference type="ARBA" id="ARBA00023004"/>
    </source>
</evidence>
<dbReference type="GO" id="GO:0046872">
    <property type="term" value="F:metal ion binding"/>
    <property type="evidence" value="ECO:0007669"/>
    <property type="project" value="UniProtKB-UniRule"/>
</dbReference>
<dbReference type="SFLD" id="SFLDG01082">
    <property type="entry name" value="B12-binding_domain_containing"/>
    <property type="match status" value="1"/>
</dbReference>
<evidence type="ECO:0000256" key="3">
    <source>
        <dbReference type="ARBA" id="ARBA00022617"/>
    </source>
</evidence>
<dbReference type="InterPro" id="IPR058240">
    <property type="entry name" value="rSAM_sf"/>
</dbReference>
<dbReference type="NCBIfam" id="TIGR00539">
    <property type="entry name" value="hemN_rel"/>
    <property type="match status" value="1"/>
</dbReference>